<dbReference type="InterPro" id="IPR001382">
    <property type="entry name" value="Glyco_hydro_47"/>
</dbReference>
<keyword evidence="12" id="KW-1133">Transmembrane helix</keyword>
<dbReference type="GO" id="GO:0004571">
    <property type="term" value="F:mannosyl-oligosaccharide 1,2-alpha-mannosidase activity"/>
    <property type="evidence" value="ECO:0007669"/>
    <property type="project" value="UniProtKB-EC"/>
</dbReference>
<dbReference type="EMBL" id="ML769474">
    <property type="protein sequence ID" value="KAE9399064.1"/>
    <property type="molecule type" value="Genomic_DNA"/>
</dbReference>
<evidence type="ECO:0000313" key="13">
    <source>
        <dbReference type="EMBL" id="KAE9399064.1"/>
    </source>
</evidence>
<feature type="disulfide bond" evidence="10">
    <location>
        <begin position="214"/>
        <end position="245"/>
    </location>
</feature>
<comment type="pathway">
    <text evidence="2">Protein modification; protein glycosylation.</text>
</comment>
<keyword evidence="7 10" id="KW-1015">Disulfide bond</keyword>
<evidence type="ECO:0000256" key="12">
    <source>
        <dbReference type="SAM" id="Phobius"/>
    </source>
</evidence>
<dbReference type="SUPFAM" id="SSF48225">
    <property type="entry name" value="Seven-hairpin glycosidases"/>
    <property type="match status" value="1"/>
</dbReference>
<accession>A0A6A4HPV9</accession>
<dbReference type="InterPro" id="IPR012341">
    <property type="entry name" value="6hp_glycosidase-like_sf"/>
</dbReference>
<evidence type="ECO:0000256" key="6">
    <source>
        <dbReference type="ARBA" id="ARBA00022837"/>
    </source>
</evidence>
<sequence length="443" mass="50481">METGDPNFNTFETTIRVLGGLLSAYELTGHDKLYLDRAIELADRMLPFFDTESGLPLPNINLAQRKGVPDPDLPFLVSTAEVSTLQLEFRYLSYLTEEETYWEKVEAKAACSFVNLISAQTGQFVPSAIRLGPRGDSHYEYLSKQYIQTNQTENVYREMYDDATNAVHGNLISKSPYSRMTYTSELIAERHGDGQLFVTFISWRLTPKQDHLVCFFGGSLMLGATITGAAVIPDWKTGVELVRSCVDTHDTKTRQCNGHISRQVLPLIDISKALAQVNQLRTMRDIFFGTGDRRVALLGLPSYWRHPLQTDWCWDIFQAIEKHCKVQTGGYASIVDEVPAQQEDKMETFLMSETLKYLFLLFKDASELPLDKYVLNIEGSIPCRDILLRLYLGPVNASGISVALIFVSAYLRFGDSSSRRYGRWKYWCMGYIPWSWWCYGFIP</sequence>
<dbReference type="InterPro" id="IPR036026">
    <property type="entry name" value="Seven-hairpin_glycosidases"/>
</dbReference>
<reference evidence="13" key="1">
    <citation type="journal article" date="2019" name="Environ. Microbiol.">
        <title>Fungal ecological strategies reflected in gene transcription - a case study of two litter decomposers.</title>
        <authorList>
            <person name="Barbi F."/>
            <person name="Kohler A."/>
            <person name="Barry K."/>
            <person name="Baskaran P."/>
            <person name="Daum C."/>
            <person name="Fauchery L."/>
            <person name="Ihrmark K."/>
            <person name="Kuo A."/>
            <person name="LaButti K."/>
            <person name="Lipzen A."/>
            <person name="Morin E."/>
            <person name="Grigoriev I.V."/>
            <person name="Henrissat B."/>
            <person name="Lindahl B."/>
            <person name="Martin F."/>
        </authorList>
    </citation>
    <scope>NUCLEOTIDE SEQUENCE</scope>
    <source>
        <strain evidence="13">JB14</strain>
    </source>
</reference>
<evidence type="ECO:0000256" key="11">
    <source>
        <dbReference type="RuleBase" id="RU361193"/>
    </source>
</evidence>
<dbReference type="GO" id="GO:0005783">
    <property type="term" value="C:endoplasmic reticulum"/>
    <property type="evidence" value="ECO:0007669"/>
    <property type="project" value="TreeGrafter"/>
</dbReference>
<evidence type="ECO:0000313" key="14">
    <source>
        <dbReference type="Proteomes" id="UP000799118"/>
    </source>
</evidence>
<gene>
    <name evidence="13" type="ORF">BT96DRAFT_939725</name>
</gene>
<comment type="catalytic activity">
    <reaction evidence="8">
        <text>N(4)-(alpha-D-Man-(1-&gt;2)-alpha-D-Man-(1-&gt;2)-alpha-D-Man-(1-&gt;3)-[alpha-D-Man-(1-&gt;3)-[alpha-D-Man-(1-&gt;2)-alpha-D-Man-(1-&gt;6)]-alpha-D-Man-(1-&gt;6)]-beta-D-Man-(1-&gt;4)-beta-D-GlcNAc-(1-&gt;4)-beta-D-GlcNAc)-L-asparaginyl-[protein] (N-glucan mannose isomer 8A1,2,3B1,3) + 3 H2O = N(4)-(alpha-D-Man-(1-&gt;3)-[alpha-D-Man-(1-&gt;3)-[alpha-D-Man-(1-&gt;6)]-alpha-D-Man-(1-&gt;6)]-beta-D-Man-(1-&gt;4)-beta-D-GlcNAc-(1-&gt;4)-beta-D-GlcNAc)-L-asparaginyl-[protein] (N-glucan mannose isomer 5A1,2) + 3 beta-D-mannose</text>
        <dbReference type="Rhea" id="RHEA:56028"/>
        <dbReference type="Rhea" id="RHEA-COMP:14358"/>
        <dbReference type="Rhea" id="RHEA-COMP:14367"/>
        <dbReference type="ChEBI" id="CHEBI:15377"/>
        <dbReference type="ChEBI" id="CHEBI:28563"/>
        <dbReference type="ChEBI" id="CHEBI:59087"/>
        <dbReference type="ChEBI" id="CHEBI:60628"/>
        <dbReference type="EC" id="3.2.1.113"/>
    </reaction>
</comment>
<comment type="cofactor">
    <cofactor evidence="1">
        <name>Ca(2+)</name>
        <dbReference type="ChEBI" id="CHEBI:29108"/>
    </cofactor>
</comment>
<evidence type="ECO:0000256" key="3">
    <source>
        <dbReference type="ARBA" id="ARBA00007658"/>
    </source>
</evidence>
<dbReference type="Pfam" id="PF01532">
    <property type="entry name" value="Glyco_hydro_47"/>
    <property type="match status" value="2"/>
</dbReference>
<dbReference type="GO" id="GO:0036503">
    <property type="term" value="P:ERAD pathway"/>
    <property type="evidence" value="ECO:0007669"/>
    <property type="project" value="UniProtKB-ARBA"/>
</dbReference>
<dbReference type="Proteomes" id="UP000799118">
    <property type="component" value="Unassembled WGS sequence"/>
</dbReference>
<keyword evidence="4" id="KW-0479">Metal-binding</keyword>
<dbReference type="PANTHER" id="PTHR11742:SF55">
    <property type="entry name" value="ENDOPLASMIC RETICULUM MANNOSYL-OLIGOSACCHARIDE 1,2-ALPHA-MANNOSIDASE"/>
    <property type="match status" value="1"/>
</dbReference>
<comment type="catalytic activity">
    <reaction evidence="9">
        <text>N(4)-(alpha-D-Man-(1-&gt;2)-alpha-D-Man-(1-&gt;2)-alpha-D-Man-(1-&gt;3)-[alpha-D-Man-(1-&gt;2)-alpha-D-Man-(1-&gt;3)-[alpha-D-Man-(1-&gt;2)-alpha-D-Man-(1-&gt;6)]-alpha-D-Man-(1-&gt;6)]-beta-D-Man-(1-&gt;4)-beta-D-GlcNAc-(1-&gt;4)-beta-D-GlcNAc)-L-asparaginyl-[protein] (N-glucan mannose isomer 9A1,2,3B1,2,3) + 4 H2O = N(4)-(alpha-D-Man-(1-&gt;3)-[alpha-D-Man-(1-&gt;3)-[alpha-D-Man-(1-&gt;6)]-alpha-D-Man-(1-&gt;6)]-beta-D-Man-(1-&gt;4)-beta-D-GlcNAc-(1-&gt;4)-beta-D-GlcNAc)-L-asparaginyl-[protein] (N-glucan mannose isomer 5A1,2) + 4 beta-D-mannose</text>
        <dbReference type="Rhea" id="RHEA:56008"/>
        <dbReference type="Rhea" id="RHEA-COMP:14356"/>
        <dbReference type="Rhea" id="RHEA-COMP:14367"/>
        <dbReference type="ChEBI" id="CHEBI:15377"/>
        <dbReference type="ChEBI" id="CHEBI:28563"/>
        <dbReference type="ChEBI" id="CHEBI:59087"/>
        <dbReference type="ChEBI" id="CHEBI:139493"/>
        <dbReference type="EC" id="3.2.1.113"/>
    </reaction>
</comment>
<dbReference type="Gene3D" id="1.50.10.10">
    <property type="match status" value="1"/>
</dbReference>
<protein>
    <recommendedName>
        <fullName evidence="11">alpha-1,2-Mannosidase</fullName>
        <ecNumber evidence="11">3.2.1.-</ecNumber>
    </recommendedName>
</protein>
<evidence type="ECO:0000256" key="8">
    <source>
        <dbReference type="ARBA" id="ARBA00047669"/>
    </source>
</evidence>
<evidence type="ECO:0000256" key="1">
    <source>
        <dbReference type="ARBA" id="ARBA00001913"/>
    </source>
</evidence>
<keyword evidence="12" id="KW-0472">Membrane</keyword>
<keyword evidence="6" id="KW-0106">Calcium</keyword>
<dbReference type="GO" id="GO:0005509">
    <property type="term" value="F:calcium ion binding"/>
    <property type="evidence" value="ECO:0007669"/>
    <property type="project" value="InterPro"/>
</dbReference>
<keyword evidence="11 13" id="KW-0326">Glycosidase</keyword>
<dbReference type="GO" id="GO:0005975">
    <property type="term" value="P:carbohydrate metabolic process"/>
    <property type="evidence" value="ECO:0007669"/>
    <property type="project" value="InterPro"/>
</dbReference>
<dbReference type="GO" id="GO:0016020">
    <property type="term" value="C:membrane"/>
    <property type="evidence" value="ECO:0007669"/>
    <property type="project" value="InterPro"/>
</dbReference>
<evidence type="ECO:0000256" key="7">
    <source>
        <dbReference type="ARBA" id="ARBA00023157"/>
    </source>
</evidence>
<evidence type="ECO:0000256" key="9">
    <source>
        <dbReference type="ARBA" id="ARBA00048605"/>
    </source>
</evidence>
<keyword evidence="5 11" id="KW-0378">Hydrolase</keyword>
<evidence type="ECO:0000256" key="2">
    <source>
        <dbReference type="ARBA" id="ARBA00004922"/>
    </source>
</evidence>
<dbReference type="OrthoDB" id="8118055at2759"/>
<evidence type="ECO:0000256" key="4">
    <source>
        <dbReference type="ARBA" id="ARBA00022723"/>
    </source>
</evidence>
<keyword evidence="14" id="KW-1185">Reference proteome</keyword>
<organism evidence="13 14">
    <name type="scientific">Gymnopus androsaceus JB14</name>
    <dbReference type="NCBI Taxonomy" id="1447944"/>
    <lineage>
        <taxon>Eukaryota</taxon>
        <taxon>Fungi</taxon>
        <taxon>Dikarya</taxon>
        <taxon>Basidiomycota</taxon>
        <taxon>Agaricomycotina</taxon>
        <taxon>Agaricomycetes</taxon>
        <taxon>Agaricomycetidae</taxon>
        <taxon>Agaricales</taxon>
        <taxon>Marasmiineae</taxon>
        <taxon>Omphalotaceae</taxon>
        <taxon>Gymnopus</taxon>
    </lineage>
</organism>
<keyword evidence="12" id="KW-0812">Transmembrane</keyword>
<dbReference type="PANTHER" id="PTHR11742">
    <property type="entry name" value="MANNOSYL-OLIGOSACCHARIDE ALPHA-1,2-MANNOSIDASE-RELATED"/>
    <property type="match status" value="1"/>
</dbReference>
<proteinExistence type="inferred from homology"/>
<dbReference type="AlphaFoldDB" id="A0A6A4HPV9"/>
<comment type="similarity">
    <text evidence="3 11">Belongs to the glycosyl hydrolase 47 family.</text>
</comment>
<dbReference type="PRINTS" id="PR00747">
    <property type="entry name" value="GLYHDRLASE47"/>
</dbReference>
<evidence type="ECO:0000256" key="5">
    <source>
        <dbReference type="ARBA" id="ARBA00022801"/>
    </source>
</evidence>
<dbReference type="EC" id="3.2.1.-" evidence="11"/>
<dbReference type="InterPro" id="IPR050749">
    <property type="entry name" value="Glycosyl_Hydrolase_47"/>
</dbReference>
<name>A0A6A4HPV9_9AGAR</name>
<feature type="transmembrane region" description="Helical" evidence="12">
    <location>
        <begin position="390"/>
        <end position="412"/>
    </location>
</feature>
<evidence type="ECO:0000256" key="10">
    <source>
        <dbReference type="PIRSR" id="PIRSR601382-3"/>
    </source>
</evidence>